<organism evidence="2">
    <name type="scientific">Hordeum vulgare subsp. vulgare</name>
    <name type="common">Domesticated barley</name>
    <dbReference type="NCBI Taxonomy" id="112509"/>
    <lineage>
        <taxon>Eukaryota</taxon>
        <taxon>Viridiplantae</taxon>
        <taxon>Streptophyta</taxon>
        <taxon>Embryophyta</taxon>
        <taxon>Tracheophyta</taxon>
        <taxon>Spermatophyta</taxon>
        <taxon>Magnoliopsida</taxon>
        <taxon>Liliopsida</taxon>
        <taxon>Poales</taxon>
        <taxon>Poaceae</taxon>
        <taxon>BOP clade</taxon>
        <taxon>Pooideae</taxon>
        <taxon>Triticodae</taxon>
        <taxon>Triticeae</taxon>
        <taxon>Hordeinae</taxon>
        <taxon>Hordeum</taxon>
    </lineage>
</organism>
<protein>
    <submittedName>
        <fullName evidence="2">Predicted protein</fullName>
    </submittedName>
</protein>
<reference evidence="2" key="1">
    <citation type="journal article" date="2011" name="Plant Physiol.">
        <title>Comprehensive sequence analysis of 24,783 barley full-length cDNAs derived from 12 clone libraries.</title>
        <authorList>
            <person name="Matsumoto T."/>
            <person name="Tanaka T."/>
            <person name="Sakai H."/>
            <person name="Amano N."/>
            <person name="Kanamori H."/>
            <person name="Kurita K."/>
            <person name="Kikuta A."/>
            <person name="Kamiya K."/>
            <person name="Yamamoto M."/>
            <person name="Ikawa H."/>
            <person name="Fujii N."/>
            <person name="Hori K."/>
            <person name="Itoh T."/>
            <person name="Sato K."/>
        </authorList>
    </citation>
    <scope>NUCLEOTIDE SEQUENCE</scope>
    <source>
        <tissue evidence="2">Shoot and root</tissue>
    </source>
</reference>
<evidence type="ECO:0000313" key="2">
    <source>
        <dbReference type="EMBL" id="BAJ98951.1"/>
    </source>
</evidence>
<evidence type="ECO:0000256" key="1">
    <source>
        <dbReference type="SAM" id="MobiDB-lite"/>
    </source>
</evidence>
<dbReference type="AlphaFoldDB" id="F2DV30"/>
<proteinExistence type="evidence at transcript level"/>
<accession>F2DV30</accession>
<sequence>MTVSYILEPLGSLSPYRDGSAGVLVLASGRGRRRRRGCGGGRGQAGSVKGAEEDQC</sequence>
<feature type="region of interest" description="Disordered" evidence="1">
    <location>
        <begin position="31"/>
        <end position="56"/>
    </location>
</feature>
<name>F2DV30_HORVV</name>
<dbReference type="EMBL" id="AK367748">
    <property type="protein sequence ID" value="BAJ98951.1"/>
    <property type="molecule type" value="mRNA"/>
</dbReference>